<name>A0A1A9I4I2_9BACT</name>
<dbReference type="STRING" id="1176587.A8C56_17540"/>
<gene>
    <name evidence="1" type="ORF">A8C56_17540</name>
</gene>
<reference evidence="1 2" key="1">
    <citation type="submission" date="2016-05" db="EMBL/GenBank/DDBJ databases">
        <title>Niabella ginsenosidivorans BS26 whole genome sequencing.</title>
        <authorList>
            <person name="Im W.T."/>
            <person name="Siddiqi M.Z."/>
        </authorList>
    </citation>
    <scope>NUCLEOTIDE SEQUENCE [LARGE SCALE GENOMIC DNA]</scope>
    <source>
        <strain evidence="1 2">BS26</strain>
    </source>
</reference>
<dbReference type="EMBL" id="CP015772">
    <property type="protein sequence ID" value="ANH82536.1"/>
    <property type="molecule type" value="Genomic_DNA"/>
</dbReference>
<dbReference type="Proteomes" id="UP000077667">
    <property type="component" value="Chromosome"/>
</dbReference>
<evidence type="ECO:0000313" key="1">
    <source>
        <dbReference type="EMBL" id="ANH82536.1"/>
    </source>
</evidence>
<dbReference type="KEGG" id="nia:A8C56_17540"/>
<keyword evidence="2" id="KW-1185">Reference proteome</keyword>
<dbReference type="AlphaFoldDB" id="A0A1A9I4I2"/>
<organism evidence="1 2">
    <name type="scientific">Niabella ginsenosidivorans</name>
    <dbReference type="NCBI Taxonomy" id="1176587"/>
    <lineage>
        <taxon>Bacteria</taxon>
        <taxon>Pseudomonadati</taxon>
        <taxon>Bacteroidota</taxon>
        <taxon>Chitinophagia</taxon>
        <taxon>Chitinophagales</taxon>
        <taxon>Chitinophagaceae</taxon>
        <taxon>Niabella</taxon>
    </lineage>
</organism>
<evidence type="ECO:0000313" key="2">
    <source>
        <dbReference type="Proteomes" id="UP000077667"/>
    </source>
</evidence>
<proteinExistence type="predicted"/>
<protein>
    <submittedName>
        <fullName evidence="1">Uncharacterized protein</fullName>
    </submittedName>
</protein>
<sequence length="103" mass="11788">MGESFFNNKMIQMPVYNISITVPKAAQILIHQLEQVLKEAAYTREVDHSAGEISGDYKSIRWHIEGKVSFHDITDFINRITQKIQDTYSYSIISGNPDLLTLN</sequence>
<accession>A0A1A9I4I2</accession>